<proteinExistence type="predicted"/>
<protein>
    <submittedName>
        <fullName evidence="1">Uncharacterized protein</fullName>
    </submittedName>
</protein>
<accession>A0A6C0BLR5</accession>
<dbReference type="EMBL" id="MN739177">
    <property type="protein sequence ID" value="QHS92243.1"/>
    <property type="molecule type" value="Genomic_DNA"/>
</dbReference>
<name>A0A6C0BLR5_9ZZZZ</name>
<evidence type="ECO:0000313" key="1">
    <source>
        <dbReference type="EMBL" id="QHS92243.1"/>
    </source>
</evidence>
<dbReference type="AlphaFoldDB" id="A0A6C0BLR5"/>
<reference evidence="1" key="1">
    <citation type="journal article" date="2020" name="Nature">
        <title>Giant virus diversity and host interactions through global metagenomics.</title>
        <authorList>
            <person name="Schulz F."/>
            <person name="Roux S."/>
            <person name="Paez-Espino D."/>
            <person name="Jungbluth S."/>
            <person name="Walsh D.A."/>
            <person name="Denef V.J."/>
            <person name="McMahon K.D."/>
            <person name="Konstantinidis K.T."/>
            <person name="Eloe-Fadrosh E.A."/>
            <person name="Kyrpides N.C."/>
            <person name="Woyke T."/>
        </authorList>
    </citation>
    <scope>NUCLEOTIDE SEQUENCE</scope>
    <source>
        <strain evidence="1">GVMAG-M-3300014204-73</strain>
    </source>
</reference>
<sequence>MSASLIDPIVTMIMATLQKTRWGGESLDISQIKQIVESQLTQTLSRLDKTDEKKILTFVQNKPLLNECILPNLEKIVADGKIALDDIPAFMSILVGLYQDLSVFLKGNRVVKISTNDIIELSGFLVKVMVIVLIRDASQIAMVNSLLDVSLKMLRVVIKTKTFSCKCCSSC</sequence>
<organism evidence="1">
    <name type="scientific">viral metagenome</name>
    <dbReference type="NCBI Taxonomy" id="1070528"/>
    <lineage>
        <taxon>unclassified sequences</taxon>
        <taxon>metagenomes</taxon>
        <taxon>organismal metagenomes</taxon>
    </lineage>
</organism>